<evidence type="ECO:0000259" key="7">
    <source>
        <dbReference type="Pfam" id="PF00892"/>
    </source>
</evidence>
<evidence type="ECO:0000256" key="4">
    <source>
        <dbReference type="ARBA" id="ARBA00022989"/>
    </source>
</evidence>
<keyword evidence="9" id="KW-1185">Reference proteome</keyword>
<feature type="transmembrane region" description="Helical" evidence="6">
    <location>
        <begin position="166"/>
        <end position="185"/>
    </location>
</feature>
<dbReference type="InterPro" id="IPR051258">
    <property type="entry name" value="Diverse_Substrate_Transporter"/>
</dbReference>
<dbReference type="PATRIC" id="fig|113653.22.peg.195"/>
<sequence length="273" mass="30177">MKRIYADLGLLTVALIWGATFPVVKLALDYISPFAFNSVRFLLTFLLFVPFVRRGEFRAGMMIGFASFLGYAFQTVGLEYTTATNAGFITSTYVVLTPVVAYLLYRERLSKMEIASVVLAFTGIYLLSGYSGFNYGDILMILCAIAFAFEIAMISRYAKELNPMSLAGWQVFAIGFFSVFPAMVTTTRFEFNSYMLIALAITGLLATFLAKILQNYMQAHTKSVDAGIILSLEGVFSHIFAAAFLGEMLTLTQYAGVLLVFVAVISISVLQDR</sequence>
<evidence type="ECO:0000256" key="3">
    <source>
        <dbReference type="ARBA" id="ARBA00022692"/>
    </source>
</evidence>
<organism evidence="8 9">
    <name type="scientific">Geoglobus ahangari</name>
    <dbReference type="NCBI Taxonomy" id="113653"/>
    <lineage>
        <taxon>Archaea</taxon>
        <taxon>Methanobacteriati</taxon>
        <taxon>Methanobacteriota</taxon>
        <taxon>Archaeoglobi</taxon>
        <taxon>Archaeoglobales</taxon>
        <taxon>Archaeoglobaceae</taxon>
        <taxon>Geoglobus</taxon>
    </lineage>
</organism>
<dbReference type="InParanoid" id="A0A0F7IFX3"/>
<dbReference type="AlphaFoldDB" id="A0A0F7IFX3"/>
<dbReference type="STRING" id="113653.GAH_00198"/>
<dbReference type="PANTHER" id="PTHR42920">
    <property type="entry name" value="OS03G0707200 PROTEIN-RELATED"/>
    <property type="match status" value="1"/>
</dbReference>
<dbReference type="Proteomes" id="UP000034723">
    <property type="component" value="Chromosome"/>
</dbReference>
<comment type="subcellular location">
    <subcellularLocation>
        <location evidence="1">Cell membrane</location>
        <topology evidence="1">Multi-pass membrane protein</topology>
    </subcellularLocation>
</comment>
<keyword evidence="5 6" id="KW-0472">Membrane</keyword>
<feature type="transmembrane region" description="Helical" evidence="6">
    <location>
        <begin position="251"/>
        <end position="270"/>
    </location>
</feature>
<feature type="transmembrane region" description="Helical" evidence="6">
    <location>
        <begin position="224"/>
        <end position="245"/>
    </location>
</feature>
<dbReference type="InterPro" id="IPR000620">
    <property type="entry name" value="EamA_dom"/>
</dbReference>
<name>A0A0F7IFX3_9EURY</name>
<feature type="transmembrane region" description="Helical" evidence="6">
    <location>
        <begin position="86"/>
        <end position="105"/>
    </location>
</feature>
<feature type="domain" description="EamA" evidence="7">
    <location>
        <begin position="135"/>
        <end position="268"/>
    </location>
</feature>
<feature type="domain" description="EamA" evidence="7">
    <location>
        <begin position="6"/>
        <end position="128"/>
    </location>
</feature>
<dbReference type="RefSeq" id="WP_048094285.1">
    <property type="nucleotide sequence ID" value="NZ_CP011267.1"/>
</dbReference>
<dbReference type="GeneID" id="24802786"/>
<keyword evidence="2" id="KW-1003">Cell membrane</keyword>
<reference evidence="8 9" key="1">
    <citation type="submission" date="2015-04" db="EMBL/GenBank/DDBJ databases">
        <title>The complete genome sequence of the hyperthermophilic, obligate iron-reducing archaeon Geoglobus ahangari strain 234T.</title>
        <authorList>
            <person name="Manzella M.P."/>
            <person name="Holmes D.E."/>
            <person name="Rocheleau J.M."/>
            <person name="Chung A."/>
            <person name="Reguera G."/>
            <person name="Kashefi K."/>
        </authorList>
    </citation>
    <scope>NUCLEOTIDE SEQUENCE [LARGE SCALE GENOMIC DNA]</scope>
    <source>
        <strain evidence="8 9">234</strain>
    </source>
</reference>
<dbReference type="InterPro" id="IPR037185">
    <property type="entry name" value="EmrE-like"/>
</dbReference>
<feature type="transmembrane region" description="Helical" evidence="6">
    <location>
        <begin position="138"/>
        <end position="154"/>
    </location>
</feature>
<dbReference type="Pfam" id="PF00892">
    <property type="entry name" value="EamA"/>
    <property type="match status" value="2"/>
</dbReference>
<feature type="transmembrane region" description="Helical" evidence="6">
    <location>
        <begin position="112"/>
        <end position="132"/>
    </location>
</feature>
<dbReference type="KEGG" id="gah:GAH_00198"/>
<feature type="transmembrane region" description="Helical" evidence="6">
    <location>
        <begin position="34"/>
        <end position="52"/>
    </location>
</feature>
<dbReference type="HOGENOM" id="CLU_033863_21_3_2"/>
<keyword evidence="3 6" id="KW-0812">Transmembrane</keyword>
<proteinExistence type="predicted"/>
<feature type="transmembrane region" description="Helical" evidence="6">
    <location>
        <begin position="59"/>
        <end position="80"/>
    </location>
</feature>
<accession>A0A0F7IFX3</accession>
<evidence type="ECO:0000256" key="1">
    <source>
        <dbReference type="ARBA" id="ARBA00004651"/>
    </source>
</evidence>
<evidence type="ECO:0000256" key="6">
    <source>
        <dbReference type="SAM" id="Phobius"/>
    </source>
</evidence>
<keyword evidence="4 6" id="KW-1133">Transmembrane helix</keyword>
<evidence type="ECO:0000313" key="8">
    <source>
        <dbReference type="EMBL" id="AKG92445.1"/>
    </source>
</evidence>
<dbReference type="EMBL" id="CP011267">
    <property type="protein sequence ID" value="AKG92445.1"/>
    <property type="molecule type" value="Genomic_DNA"/>
</dbReference>
<feature type="transmembrane region" description="Helical" evidence="6">
    <location>
        <begin position="7"/>
        <end position="28"/>
    </location>
</feature>
<dbReference type="OrthoDB" id="17861at2157"/>
<evidence type="ECO:0000313" key="9">
    <source>
        <dbReference type="Proteomes" id="UP000034723"/>
    </source>
</evidence>
<gene>
    <name evidence="8" type="ORF">GAH_00198</name>
</gene>
<dbReference type="PANTHER" id="PTHR42920:SF5">
    <property type="entry name" value="EAMA DOMAIN-CONTAINING PROTEIN"/>
    <property type="match status" value="1"/>
</dbReference>
<evidence type="ECO:0000256" key="5">
    <source>
        <dbReference type="ARBA" id="ARBA00023136"/>
    </source>
</evidence>
<evidence type="ECO:0000256" key="2">
    <source>
        <dbReference type="ARBA" id="ARBA00022475"/>
    </source>
</evidence>
<dbReference type="GO" id="GO:0005886">
    <property type="term" value="C:plasma membrane"/>
    <property type="evidence" value="ECO:0007669"/>
    <property type="project" value="UniProtKB-SubCell"/>
</dbReference>
<dbReference type="SUPFAM" id="SSF103481">
    <property type="entry name" value="Multidrug resistance efflux transporter EmrE"/>
    <property type="match status" value="2"/>
</dbReference>
<protein>
    <submittedName>
        <fullName evidence="8">EamA-like transporter family</fullName>
    </submittedName>
</protein>
<feature type="transmembrane region" description="Helical" evidence="6">
    <location>
        <begin position="191"/>
        <end position="212"/>
    </location>
</feature>